<keyword evidence="1" id="KW-0812">Transmembrane</keyword>
<evidence type="ECO:0000313" key="3">
    <source>
        <dbReference type="Proteomes" id="UP001149140"/>
    </source>
</evidence>
<dbReference type="InterPro" id="IPR003425">
    <property type="entry name" value="CCB3/YggT"/>
</dbReference>
<dbReference type="Pfam" id="PF02325">
    <property type="entry name" value="CCB3_YggT"/>
    <property type="match status" value="1"/>
</dbReference>
<feature type="transmembrane region" description="Helical" evidence="1">
    <location>
        <begin position="82"/>
        <end position="103"/>
    </location>
</feature>
<reference evidence="2" key="1">
    <citation type="submission" date="2022-10" db="EMBL/GenBank/DDBJ databases">
        <title>The WGS of Solirubrobacter ginsenosidimutans DSM 21036.</title>
        <authorList>
            <person name="Jiang Z."/>
        </authorList>
    </citation>
    <scope>NUCLEOTIDE SEQUENCE</scope>
    <source>
        <strain evidence="2">DSM 21036</strain>
    </source>
</reference>
<gene>
    <name evidence="2" type="ORF">OM076_01520</name>
</gene>
<accession>A0A9X3RZI1</accession>
<name>A0A9X3RZI1_9ACTN</name>
<dbReference type="RefSeq" id="WP_270037558.1">
    <property type="nucleotide sequence ID" value="NZ_JAPDOD010000001.1"/>
</dbReference>
<evidence type="ECO:0000256" key="1">
    <source>
        <dbReference type="SAM" id="Phobius"/>
    </source>
</evidence>
<keyword evidence="1" id="KW-1133">Transmembrane helix</keyword>
<sequence length="135" mass="14917">MHQSRSLTIVRAARALTYLVYTFTIIALIILVLGFFLLLFGANPDAGFAEWVYRSLDRVMAPFRGIFESIQLTGNSVLDTSVLFAMIVYGIVGLCLSALIDWLSEKVYQLRARQPVGGPVPQAVVEDPARRPTAV</sequence>
<dbReference type="Proteomes" id="UP001149140">
    <property type="component" value="Unassembled WGS sequence"/>
</dbReference>
<keyword evidence="1" id="KW-0472">Membrane</keyword>
<evidence type="ECO:0000313" key="2">
    <source>
        <dbReference type="EMBL" id="MDA0158927.1"/>
    </source>
</evidence>
<keyword evidence="3" id="KW-1185">Reference proteome</keyword>
<dbReference type="EMBL" id="JAPDOD010000001">
    <property type="protein sequence ID" value="MDA0158927.1"/>
    <property type="molecule type" value="Genomic_DNA"/>
</dbReference>
<comment type="caution">
    <text evidence="2">The sequence shown here is derived from an EMBL/GenBank/DDBJ whole genome shotgun (WGS) entry which is preliminary data.</text>
</comment>
<feature type="transmembrane region" description="Helical" evidence="1">
    <location>
        <begin position="20"/>
        <end position="42"/>
    </location>
</feature>
<dbReference type="GO" id="GO:0016020">
    <property type="term" value="C:membrane"/>
    <property type="evidence" value="ECO:0007669"/>
    <property type="project" value="InterPro"/>
</dbReference>
<proteinExistence type="predicted"/>
<protein>
    <submittedName>
        <fullName evidence="2">YggT family protein</fullName>
    </submittedName>
</protein>
<dbReference type="AlphaFoldDB" id="A0A9X3RZI1"/>
<organism evidence="2 3">
    <name type="scientific">Solirubrobacter ginsenosidimutans</name>
    <dbReference type="NCBI Taxonomy" id="490573"/>
    <lineage>
        <taxon>Bacteria</taxon>
        <taxon>Bacillati</taxon>
        <taxon>Actinomycetota</taxon>
        <taxon>Thermoleophilia</taxon>
        <taxon>Solirubrobacterales</taxon>
        <taxon>Solirubrobacteraceae</taxon>
        <taxon>Solirubrobacter</taxon>
    </lineage>
</organism>